<keyword evidence="2" id="KW-1185">Reference proteome</keyword>
<gene>
    <name evidence="1" type="ORF">CS063_03745</name>
</gene>
<organism evidence="1 2">
    <name type="scientific">Sporanaerobium hydrogeniformans</name>
    <dbReference type="NCBI Taxonomy" id="3072179"/>
    <lineage>
        <taxon>Bacteria</taxon>
        <taxon>Bacillati</taxon>
        <taxon>Bacillota</taxon>
        <taxon>Clostridia</taxon>
        <taxon>Lachnospirales</taxon>
        <taxon>Lachnospiraceae</taxon>
        <taxon>Sporanaerobium</taxon>
    </lineage>
</organism>
<evidence type="ECO:0000313" key="2">
    <source>
        <dbReference type="Proteomes" id="UP000224460"/>
    </source>
</evidence>
<dbReference type="Proteomes" id="UP000224460">
    <property type="component" value="Unassembled WGS sequence"/>
</dbReference>
<accession>A0AC61DER3</accession>
<evidence type="ECO:0000313" key="1">
    <source>
        <dbReference type="EMBL" id="PHV71686.1"/>
    </source>
</evidence>
<reference evidence="1" key="1">
    <citation type="submission" date="2017-10" db="EMBL/GenBank/DDBJ databases">
        <title>Genome sequence of cellulolytic Lachnospiraceae bacterium XHS1971 isolated from hotspring sediment.</title>
        <authorList>
            <person name="Vasudevan G."/>
            <person name="Joshi A.J."/>
            <person name="Hivarkar S."/>
            <person name="Lanjekar V.B."/>
            <person name="Dhakephalkar P.K."/>
            <person name="Dagar S."/>
        </authorList>
    </citation>
    <scope>NUCLEOTIDE SEQUENCE</scope>
    <source>
        <strain evidence="1">XHS1971</strain>
    </source>
</reference>
<comment type="caution">
    <text evidence="1">The sequence shown here is derived from an EMBL/GenBank/DDBJ whole genome shotgun (WGS) entry which is preliminary data.</text>
</comment>
<sequence>MNIIFRFADLAVDDLSRLDEISGISLNAKDAIEKFKDAAINWQVNFIESYLNQQPLSYQEKLQILDKIKVDD</sequence>
<proteinExistence type="predicted"/>
<protein>
    <submittedName>
        <fullName evidence="1">Uncharacterized protein</fullName>
    </submittedName>
</protein>
<name>A0AC61DER3_9FIRM</name>
<dbReference type="EMBL" id="PEDL01000002">
    <property type="protein sequence ID" value="PHV71686.1"/>
    <property type="molecule type" value="Genomic_DNA"/>
</dbReference>